<dbReference type="Gene3D" id="3.90.1150.10">
    <property type="entry name" value="Aspartate Aminotransferase, domain 1"/>
    <property type="match status" value="1"/>
</dbReference>
<dbReference type="InterPro" id="IPR015422">
    <property type="entry name" value="PyrdxlP-dep_Trfase_small"/>
</dbReference>
<dbReference type="PROSITE" id="PS00600">
    <property type="entry name" value="AA_TRANSFER_CLASS_3"/>
    <property type="match status" value="1"/>
</dbReference>
<name>A0A7J3M0X6_ARCFL</name>
<sequence length="382" mass="43070">MDWIEKEKKLIPQVYKRQNVVFERGEGCYLFDTNGKKYLDLVAGIACVAIGHSHAEFVQKVCEQLKKLVHVSNLFYTIPQIELAEKLEEITRMDRFFFCNSGTEAIEASLKFARKATGKKKFVAFKNAFHGRTMGALSVTYKEKFRKPFEPLVQPVEFANYNDVADLERKVDSETCAVILELIQGEAGVFPAEKDFVKAIFELKEKHDFLVIFDEVQTGFGRTGKWFAKEHYGFEPDIMAMAKAMGSGFPIGCCAVREEISQKLERGDHGTTFGGNPLACTASLATIEIIEKYRLVENAEKIGNYFMKRLSELFDEVRGRGLMIGVRAKNADKIVEKALELGIILNATSEDNLRIIPPLVIGKEEVDVAIEKLEQVLNVLNS</sequence>
<dbReference type="InterPro" id="IPR015424">
    <property type="entry name" value="PyrdxlP-dep_Trfase"/>
</dbReference>
<feature type="binding site" evidence="5">
    <location>
        <begin position="102"/>
        <end position="103"/>
    </location>
    <ligand>
        <name>pyridoxal 5'-phosphate</name>
        <dbReference type="ChEBI" id="CHEBI:597326"/>
    </ligand>
</feature>
<dbReference type="HAMAP" id="MF_01107">
    <property type="entry name" value="ArgD_aminotrans_3"/>
    <property type="match status" value="1"/>
</dbReference>
<comment type="subunit">
    <text evidence="5">Homodimer.</text>
</comment>
<organism evidence="6">
    <name type="scientific">Archaeoglobus fulgidus</name>
    <dbReference type="NCBI Taxonomy" id="2234"/>
    <lineage>
        <taxon>Archaea</taxon>
        <taxon>Methanobacteriati</taxon>
        <taxon>Methanobacteriota</taxon>
        <taxon>Archaeoglobi</taxon>
        <taxon>Archaeoglobales</taxon>
        <taxon>Archaeoglobaceae</taxon>
        <taxon>Archaeoglobus</taxon>
    </lineage>
</organism>
<dbReference type="SUPFAM" id="SSF53383">
    <property type="entry name" value="PLP-dependent transferases"/>
    <property type="match status" value="1"/>
</dbReference>
<dbReference type="InterPro" id="IPR004636">
    <property type="entry name" value="AcOrn/SuccOrn_fam"/>
</dbReference>
<dbReference type="InterPro" id="IPR005814">
    <property type="entry name" value="Aminotrans_3"/>
</dbReference>
<dbReference type="PANTHER" id="PTHR11986:SF79">
    <property type="entry name" value="ACETYLORNITHINE AMINOTRANSFERASE, MITOCHONDRIAL"/>
    <property type="match status" value="1"/>
</dbReference>
<dbReference type="GO" id="GO:0042802">
    <property type="term" value="F:identical protein binding"/>
    <property type="evidence" value="ECO:0007669"/>
    <property type="project" value="TreeGrafter"/>
</dbReference>
<dbReference type="NCBIfam" id="NF002325">
    <property type="entry name" value="PRK01278.1"/>
    <property type="match status" value="1"/>
</dbReference>
<comment type="caution">
    <text evidence="6">The sequence shown here is derived from an EMBL/GenBank/DDBJ whole genome shotgun (WGS) entry which is preliminary data.</text>
</comment>
<dbReference type="AlphaFoldDB" id="A0A7J3M0X6"/>
<feature type="binding site" evidence="5">
    <location>
        <begin position="214"/>
        <end position="217"/>
    </location>
    <ligand>
        <name>pyridoxal 5'-phosphate</name>
        <dbReference type="ChEBI" id="CHEBI:597326"/>
    </ligand>
</feature>
<dbReference type="EMBL" id="DSYZ01000043">
    <property type="protein sequence ID" value="HGT82449.1"/>
    <property type="molecule type" value="Genomic_DNA"/>
</dbReference>
<dbReference type="GO" id="GO:0006526">
    <property type="term" value="P:L-arginine biosynthetic process"/>
    <property type="evidence" value="ECO:0007669"/>
    <property type="project" value="UniProtKB-UniRule"/>
</dbReference>
<keyword evidence="5" id="KW-0963">Cytoplasm</keyword>
<comment type="catalytic activity">
    <reaction evidence="5">
        <text>N(2)-acetyl-L-ornithine + 2-oxoglutarate = N-acetyl-L-glutamate 5-semialdehyde + L-glutamate</text>
        <dbReference type="Rhea" id="RHEA:18049"/>
        <dbReference type="ChEBI" id="CHEBI:16810"/>
        <dbReference type="ChEBI" id="CHEBI:29123"/>
        <dbReference type="ChEBI" id="CHEBI:29985"/>
        <dbReference type="ChEBI" id="CHEBI:57805"/>
        <dbReference type="EC" id="2.6.1.11"/>
    </reaction>
</comment>
<evidence type="ECO:0000256" key="5">
    <source>
        <dbReference type="HAMAP-Rule" id="MF_01107"/>
    </source>
</evidence>
<keyword evidence="5" id="KW-0055">Arginine biosynthesis</keyword>
<proteinExistence type="inferred from homology"/>
<dbReference type="GO" id="GO:0003992">
    <property type="term" value="F:N2-acetyl-L-ornithine:2-oxoglutarate 5-aminotransferase activity"/>
    <property type="evidence" value="ECO:0007669"/>
    <property type="project" value="UniProtKB-UniRule"/>
</dbReference>
<dbReference type="InterPro" id="IPR015421">
    <property type="entry name" value="PyrdxlP-dep_Trfase_major"/>
</dbReference>
<accession>A0A7J3M0X6</accession>
<evidence type="ECO:0000256" key="2">
    <source>
        <dbReference type="ARBA" id="ARBA00022605"/>
    </source>
</evidence>
<dbReference type="GO" id="GO:0005737">
    <property type="term" value="C:cytoplasm"/>
    <property type="evidence" value="ECO:0007669"/>
    <property type="project" value="UniProtKB-SubCell"/>
</dbReference>
<comment type="pathway">
    <text evidence="5">Amino-acid biosynthesis; L-arginine biosynthesis; N(2)-acetyl-L-ornithine from L-glutamate: step 4/4.</text>
</comment>
<dbReference type="NCBIfam" id="TIGR00707">
    <property type="entry name" value="argD"/>
    <property type="match status" value="1"/>
</dbReference>
<dbReference type="EC" id="2.6.1.11" evidence="5"/>
<gene>
    <name evidence="5" type="primary">argD</name>
    <name evidence="6" type="ORF">ENT52_01810</name>
</gene>
<keyword evidence="4 5" id="KW-0663">Pyridoxal phosphate</keyword>
<comment type="subcellular location">
    <subcellularLocation>
        <location evidence="5">Cytoplasm</location>
    </subcellularLocation>
</comment>
<comment type="miscellaneous">
    <text evidence="5">May also have succinyldiaminopimelate aminotransferase activity, thus carrying out the corresponding step in lysine biosynthesis.</text>
</comment>
<dbReference type="CDD" id="cd00610">
    <property type="entry name" value="OAT_like"/>
    <property type="match status" value="1"/>
</dbReference>
<reference evidence="6" key="1">
    <citation type="journal article" date="2020" name="mSystems">
        <title>Genome- and Community-Level Interaction Insights into Carbon Utilization and Element Cycling Functions of Hydrothermarchaeota in Hydrothermal Sediment.</title>
        <authorList>
            <person name="Zhou Z."/>
            <person name="Liu Y."/>
            <person name="Xu W."/>
            <person name="Pan J."/>
            <person name="Luo Z.H."/>
            <person name="Li M."/>
        </authorList>
    </citation>
    <scope>NUCLEOTIDE SEQUENCE [LARGE SCALE GENOMIC DNA]</scope>
    <source>
        <strain evidence="6">SpSt-587</strain>
    </source>
</reference>
<feature type="binding site" evidence="5">
    <location>
        <position position="129"/>
    </location>
    <ligand>
        <name>pyridoxal 5'-phosphate</name>
        <dbReference type="ChEBI" id="CHEBI:597326"/>
    </ligand>
</feature>
<comment type="cofactor">
    <cofactor evidence="5">
        <name>pyridoxal 5'-phosphate</name>
        <dbReference type="ChEBI" id="CHEBI:597326"/>
    </cofactor>
    <text evidence="5">Binds 1 pyridoxal phosphate per subunit.</text>
</comment>
<dbReference type="Gene3D" id="3.40.640.10">
    <property type="entry name" value="Type I PLP-dependent aspartate aminotransferase-like (Major domain)"/>
    <property type="match status" value="1"/>
</dbReference>
<dbReference type="PANTHER" id="PTHR11986">
    <property type="entry name" value="AMINOTRANSFERASE CLASS III"/>
    <property type="match status" value="1"/>
</dbReference>
<keyword evidence="2 5" id="KW-0028">Amino-acid biosynthesis</keyword>
<evidence type="ECO:0000313" key="6">
    <source>
        <dbReference type="EMBL" id="HGT82449.1"/>
    </source>
</evidence>
<dbReference type="FunFam" id="3.40.640.10:FF:000004">
    <property type="entry name" value="Acetylornithine aminotransferase"/>
    <property type="match status" value="1"/>
</dbReference>
<feature type="modified residue" description="N6-(pyridoxal phosphate)lysine" evidence="5">
    <location>
        <position position="243"/>
    </location>
</feature>
<keyword evidence="3 5" id="KW-0808">Transferase</keyword>
<comment type="similarity">
    <text evidence="5">Belongs to the class-III pyridoxal-phosphate-dependent aminotransferase family. ArgD subfamily.</text>
</comment>
<evidence type="ECO:0000256" key="3">
    <source>
        <dbReference type="ARBA" id="ARBA00022679"/>
    </source>
</evidence>
<dbReference type="InterPro" id="IPR049704">
    <property type="entry name" value="Aminotrans_3_PPA_site"/>
</dbReference>
<evidence type="ECO:0000256" key="1">
    <source>
        <dbReference type="ARBA" id="ARBA00022576"/>
    </source>
</evidence>
<dbReference type="GO" id="GO:0030170">
    <property type="term" value="F:pyridoxal phosphate binding"/>
    <property type="evidence" value="ECO:0007669"/>
    <property type="project" value="InterPro"/>
</dbReference>
<dbReference type="UniPathway" id="UPA00068">
    <property type="reaction ID" value="UER00109"/>
</dbReference>
<dbReference type="PIRSF" id="PIRSF000521">
    <property type="entry name" value="Transaminase_4ab_Lys_Orn"/>
    <property type="match status" value="1"/>
</dbReference>
<feature type="binding site" evidence="5">
    <location>
        <position position="132"/>
    </location>
    <ligand>
        <name>N(2)-acetyl-L-ornithine</name>
        <dbReference type="ChEBI" id="CHEBI:57805"/>
    </ligand>
</feature>
<protein>
    <recommendedName>
        <fullName evidence="5">Acetylornithine aminotransferase</fullName>
        <shortName evidence="5">ACOAT</shortName>
        <ecNumber evidence="5">2.6.1.11</ecNumber>
    </recommendedName>
</protein>
<evidence type="ECO:0000256" key="4">
    <source>
        <dbReference type="ARBA" id="ARBA00022898"/>
    </source>
</evidence>
<dbReference type="Pfam" id="PF00202">
    <property type="entry name" value="Aminotran_3"/>
    <property type="match status" value="1"/>
</dbReference>
<keyword evidence="1 5" id="KW-0032">Aminotransferase</keyword>
<dbReference type="InterPro" id="IPR050103">
    <property type="entry name" value="Class-III_PLP-dep_AT"/>
</dbReference>
<feature type="binding site" evidence="5">
    <location>
        <position position="271"/>
    </location>
    <ligand>
        <name>N(2)-acetyl-L-ornithine</name>
        <dbReference type="ChEBI" id="CHEBI:57805"/>
    </ligand>
</feature>
<feature type="binding site" evidence="5">
    <location>
        <position position="272"/>
    </location>
    <ligand>
        <name>pyridoxal 5'-phosphate</name>
        <dbReference type="ChEBI" id="CHEBI:597326"/>
    </ligand>
</feature>